<reference evidence="4" key="1">
    <citation type="journal article" date="2019" name="Int. J. Syst. Evol. Microbiol.">
        <title>The Global Catalogue of Microorganisms (GCM) 10K type strain sequencing project: providing services to taxonomists for standard genome sequencing and annotation.</title>
        <authorList>
            <consortium name="The Broad Institute Genomics Platform"/>
            <consortium name="The Broad Institute Genome Sequencing Center for Infectious Disease"/>
            <person name="Wu L."/>
            <person name="Ma J."/>
        </authorList>
    </citation>
    <scope>NUCLEOTIDE SEQUENCE [LARGE SCALE GENOMIC DNA]</scope>
    <source>
        <strain evidence="4">JCM 16902</strain>
    </source>
</reference>
<dbReference type="InterPro" id="IPR021458">
    <property type="entry name" value="Rv0495c"/>
</dbReference>
<organism evidence="3 4">
    <name type="scientific">Kineosporia mesophila</name>
    <dbReference type="NCBI Taxonomy" id="566012"/>
    <lineage>
        <taxon>Bacteria</taxon>
        <taxon>Bacillati</taxon>
        <taxon>Actinomycetota</taxon>
        <taxon>Actinomycetes</taxon>
        <taxon>Kineosporiales</taxon>
        <taxon>Kineosporiaceae</taxon>
        <taxon>Kineosporia</taxon>
    </lineage>
</organism>
<evidence type="ECO:0000256" key="2">
    <source>
        <dbReference type="SAM" id="MobiDB-lite"/>
    </source>
</evidence>
<gene>
    <name evidence="3" type="ORF">GCM10022223_34570</name>
</gene>
<dbReference type="EMBL" id="BAAAZO010000006">
    <property type="protein sequence ID" value="GAA3615421.1"/>
    <property type="molecule type" value="Genomic_DNA"/>
</dbReference>
<protein>
    <recommendedName>
        <fullName evidence="5">DUF3109 family protein</fullName>
    </recommendedName>
</protein>
<sequence length="307" mass="34372">MPHPPAPEIGLDPARLWLEFPDPEPADAIEDTSNIDEIEDELEDVVVGFTADHEGSGNSDDPDDLEDDEEIEDDDQPAQVFRCDLTWLTSNWTCIYGSGCGGIYADRPDDGCCTLGAHFADEEDEQRVTESVKMLDPTIWQYADEGERDGWIEVDPDGQRKTRVVDGACIFLNRPGFAAGDGCSLHKLAWAQEREPLELKPDVCWQLPIRRSYRTIERPDGTSYLEVTISEYDRRGWGAGGHDLDWYCTGNPQAHVGREPVYRSLRPELVELMGQAAYDVLAQHCDQVTGARKLIPLTVHPATTRAR</sequence>
<name>A0ABP6ZNJ5_9ACTN</name>
<feature type="region of interest" description="Disordered" evidence="2">
    <location>
        <begin position="48"/>
        <end position="76"/>
    </location>
</feature>
<dbReference type="RefSeq" id="WP_231489087.1">
    <property type="nucleotide sequence ID" value="NZ_BAAAZO010000006.1"/>
</dbReference>
<dbReference type="Pfam" id="PF11307">
    <property type="entry name" value="DUF3109"/>
    <property type="match status" value="1"/>
</dbReference>
<keyword evidence="4" id="KW-1185">Reference proteome</keyword>
<comment type="caution">
    <text evidence="3">The sequence shown here is derived from an EMBL/GenBank/DDBJ whole genome shotgun (WGS) entry which is preliminary data.</text>
</comment>
<evidence type="ECO:0008006" key="5">
    <source>
        <dbReference type="Google" id="ProtNLM"/>
    </source>
</evidence>
<evidence type="ECO:0000256" key="1">
    <source>
        <dbReference type="ARBA" id="ARBA00093770"/>
    </source>
</evidence>
<feature type="compositionally biased region" description="Acidic residues" evidence="2">
    <location>
        <begin position="60"/>
        <end position="76"/>
    </location>
</feature>
<accession>A0ABP6ZNJ5</accession>
<evidence type="ECO:0000313" key="4">
    <source>
        <dbReference type="Proteomes" id="UP001501074"/>
    </source>
</evidence>
<evidence type="ECO:0000313" key="3">
    <source>
        <dbReference type="EMBL" id="GAA3615421.1"/>
    </source>
</evidence>
<comment type="similarity">
    <text evidence="1">Belongs to the Rv0495c family.</text>
</comment>
<proteinExistence type="inferred from homology"/>
<dbReference type="Proteomes" id="UP001501074">
    <property type="component" value="Unassembled WGS sequence"/>
</dbReference>